<keyword evidence="2" id="KW-1185">Reference proteome</keyword>
<dbReference type="HOGENOM" id="CLU_2784071_0_0_2"/>
<organism evidence="1 2">
    <name type="scientific">Methanocaldococcus fervens (strain DSM 4213 / JCM 15782 / AG86)</name>
    <name type="common">Methanococcus fervens</name>
    <dbReference type="NCBI Taxonomy" id="573064"/>
    <lineage>
        <taxon>Archaea</taxon>
        <taxon>Methanobacteriati</taxon>
        <taxon>Methanobacteriota</taxon>
        <taxon>Methanomada group</taxon>
        <taxon>Methanococci</taxon>
        <taxon>Methanococcales</taxon>
        <taxon>Methanocaldococcaceae</taxon>
        <taxon>Methanocaldococcus</taxon>
    </lineage>
</organism>
<protein>
    <submittedName>
        <fullName evidence="1">Uncharacterized protein</fullName>
    </submittedName>
</protein>
<evidence type="ECO:0000313" key="2">
    <source>
        <dbReference type="Proteomes" id="UP000001495"/>
    </source>
</evidence>
<evidence type="ECO:0000313" key="1">
    <source>
        <dbReference type="EMBL" id="ACV25411.1"/>
    </source>
</evidence>
<name>C7P9Q4_METFA</name>
<sequence>MRLKKQTYAVILSYNEYFDVRHGNALDVLKKKLEESGYTTDNLVGAFVVGMERFGEGYVLRFIPQLDQ</sequence>
<reference evidence="1" key="1">
    <citation type="submission" date="2009-08" db="EMBL/GenBank/DDBJ databases">
        <title>Complete sequence of plasmid of Methanocaldococcus fervens AG86.</title>
        <authorList>
            <consortium name="US DOE Joint Genome Institute"/>
            <person name="Lucas S."/>
            <person name="Copeland A."/>
            <person name="Lapidus A."/>
            <person name="Glavina del Rio T."/>
            <person name="Tice H."/>
            <person name="Bruce D."/>
            <person name="Goodwin L."/>
            <person name="Pitluck S."/>
            <person name="Chertkov O."/>
            <person name="Detter J.C."/>
            <person name="Han C."/>
            <person name="Tapia R."/>
            <person name="Larimer F."/>
            <person name="Land M."/>
            <person name="Hauser L."/>
            <person name="Kyrpides N."/>
            <person name="Ovchinnikova G."/>
            <person name="Lupa-Sieprawska M."/>
            <person name="Whitman W.B."/>
        </authorList>
    </citation>
    <scope>NUCLEOTIDE SEQUENCE [LARGE SCALE GENOMIC DNA]</scope>
    <source>
        <strain evidence="1">AG86</strain>
        <plasmid evidence="1">pMEFER01</plasmid>
    </source>
</reference>
<dbReference type="Proteomes" id="UP000001495">
    <property type="component" value="Plasmid pMEFER01"/>
</dbReference>
<dbReference type="KEGG" id="mfe:Mefer_1608"/>
<dbReference type="EMBL" id="CP001697">
    <property type="protein sequence ID" value="ACV25411.1"/>
    <property type="molecule type" value="Genomic_DNA"/>
</dbReference>
<accession>C7P9Q4</accession>
<gene>
    <name evidence="1" type="ORF">Mefer_1608</name>
</gene>
<keyword evidence="1" id="KW-0614">Plasmid</keyword>
<dbReference type="AlphaFoldDB" id="C7P9Q4"/>
<geneLocation type="plasmid" evidence="1 2">
    <name>pMEFER01</name>
</geneLocation>
<proteinExistence type="predicted"/>